<dbReference type="PANTHER" id="PTHR22968:SF24">
    <property type="entry name" value="SERINE_THREONINE-PROTEIN KINASE"/>
    <property type="match status" value="1"/>
</dbReference>
<dbReference type="PROSITE" id="PS00479">
    <property type="entry name" value="ZF_DAG_PE_1"/>
    <property type="match status" value="1"/>
</dbReference>
<evidence type="ECO:0000313" key="5">
    <source>
        <dbReference type="EMBL" id="GCB73560.1"/>
    </source>
</evidence>
<dbReference type="GO" id="GO:0008270">
    <property type="term" value="F:zinc ion binding"/>
    <property type="evidence" value="ECO:0007669"/>
    <property type="project" value="UniProtKB-KW"/>
</dbReference>
<evidence type="ECO:0000256" key="1">
    <source>
        <dbReference type="ARBA" id="ARBA00022723"/>
    </source>
</evidence>
<dbReference type="SUPFAM" id="SSF57889">
    <property type="entry name" value="Cysteine-rich domain"/>
    <property type="match status" value="1"/>
</dbReference>
<dbReference type="OrthoDB" id="74314at2759"/>
<dbReference type="SMART" id="SM00109">
    <property type="entry name" value="C1"/>
    <property type="match status" value="1"/>
</dbReference>
<dbReference type="GO" id="GO:0016020">
    <property type="term" value="C:membrane"/>
    <property type="evidence" value="ECO:0007669"/>
    <property type="project" value="UniProtKB-SubCell"/>
</dbReference>
<organism evidence="5 6">
    <name type="scientific">Scyliorhinus torazame</name>
    <name type="common">Cloudy catshark</name>
    <name type="synonym">Catulus torazame</name>
    <dbReference type="NCBI Taxonomy" id="75743"/>
    <lineage>
        <taxon>Eukaryota</taxon>
        <taxon>Metazoa</taxon>
        <taxon>Chordata</taxon>
        <taxon>Craniata</taxon>
        <taxon>Vertebrata</taxon>
        <taxon>Chondrichthyes</taxon>
        <taxon>Elasmobranchii</taxon>
        <taxon>Galeomorphii</taxon>
        <taxon>Galeoidea</taxon>
        <taxon>Carcharhiniformes</taxon>
        <taxon>Scyliorhinidae</taxon>
        <taxon>Scyliorhinus</taxon>
    </lineage>
</organism>
<sequence>MAELIELRDLRDDRRPEGTLSPGGSRSVYRSSGLERTNAMRVSPRSRASSGQGQAARHEKKNRALLLLDQEPRLTERPGEGHDFSPCTQTQPSWCDLCGDFIWGLYKQSLQCANCRFRCHYRCRPLIQLDCNRPKTKTSNLVDISDNALEQDTNVVRDCKSVW</sequence>
<dbReference type="InterPro" id="IPR046349">
    <property type="entry name" value="C1-like_sf"/>
</dbReference>
<dbReference type="Pfam" id="PF00130">
    <property type="entry name" value="C1_1"/>
    <property type="match status" value="1"/>
</dbReference>
<dbReference type="GO" id="GO:0005829">
    <property type="term" value="C:cytosol"/>
    <property type="evidence" value="ECO:0007669"/>
    <property type="project" value="TreeGrafter"/>
</dbReference>
<gene>
    <name evidence="5" type="ORF">scyTo_0002639</name>
</gene>
<dbReference type="EMBL" id="BFAA01000673">
    <property type="protein sequence ID" value="GCB73560.1"/>
    <property type="molecule type" value="Genomic_DNA"/>
</dbReference>
<protein>
    <recommendedName>
        <fullName evidence="4">Phorbol-ester/DAG-type domain-containing protein</fullName>
    </recommendedName>
</protein>
<dbReference type="InterPro" id="IPR002219">
    <property type="entry name" value="PKC_DAG/PE"/>
</dbReference>
<dbReference type="AlphaFoldDB" id="A0A401PKA7"/>
<proteinExistence type="predicted"/>
<accession>A0A401PKA7</accession>
<dbReference type="Proteomes" id="UP000288216">
    <property type="component" value="Unassembled WGS sequence"/>
</dbReference>
<feature type="compositionally biased region" description="Basic and acidic residues" evidence="3">
    <location>
        <begin position="70"/>
        <end position="83"/>
    </location>
</feature>
<dbReference type="CDD" id="cd20885">
    <property type="entry name" value="C1_RASSF1"/>
    <property type="match status" value="1"/>
</dbReference>
<reference evidence="5 6" key="1">
    <citation type="journal article" date="2018" name="Nat. Ecol. Evol.">
        <title>Shark genomes provide insights into elasmobranch evolution and the origin of vertebrates.</title>
        <authorList>
            <person name="Hara Y"/>
            <person name="Yamaguchi K"/>
            <person name="Onimaru K"/>
            <person name="Kadota M"/>
            <person name="Koyanagi M"/>
            <person name="Keeley SD"/>
            <person name="Tatsumi K"/>
            <person name="Tanaka K"/>
            <person name="Motone F"/>
            <person name="Kageyama Y"/>
            <person name="Nozu R"/>
            <person name="Adachi N"/>
            <person name="Nishimura O"/>
            <person name="Nakagawa R"/>
            <person name="Tanegashima C"/>
            <person name="Kiyatake I"/>
            <person name="Matsumoto R"/>
            <person name="Murakumo K"/>
            <person name="Nishida K"/>
            <person name="Terakita A"/>
            <person name="Kuratani S"/>
            <person name="Sato K"/>
            <person name="Hyodo S Kuraku.S."/>
        </authorList>
    </citation>
    <scope>NUCLEOTIDE SEQUENCE [LARGE SCALE GENOMIC DNA]</scope>
</reference>
<keyword evidence="1" id="KW-0479">Metal-binding</keyword>
<dbReference type="PROSITE" id="PS50081">
    <property type="entry name" value="ZF_DAG_PE_2"/>
    <property type="match status" value="1"/>
</dbReference>
<dbReference type="STRING" id="75743.A0A401PKA7"/>
<feature type="compositionally biased region" description="Basic and acidic residues" evidence="3">
    <location>
        <begin position="1"/>
        <end position="17"/>
    </location>
</feature>
<dbReference type="GO" id="GO:0007200">
    <property type="term" value="P:phospholipase C-activating G protein-coupled receptor signaling pathway"/>
    <property type="evidence" value="ECO:0007669"/>
    <property type="project" value="TreeGrafter"/>
</dbReference>
<evidence type="ECO:0000256" key="3">
    <source>
        <dbReference type="SAM" id="MobiDB-lite"/>
    </source>
</evidence>
<dbReference type="GO" id="GO:0035556">
    <property type="term" value="P:intracellular signal transduction"/>
    <property type="evidence" value="ECO:0007669"/>
    <property type="project" value="TreeGrafter"/>
</dbReference>
<comment type="caution">
    <text evidence="5">The sequence shown here is derived from an EMBL/GenBank/DDBJ whole genome shotgun (WGS) entry which is preliminary data.</text>
</comment>
<keyword evidence="2" id="KW-0862">Zinc</keyword>
<feature type="region of interest" description="Disordered" evidence="3">
    <location>
        <begin position="1"/>
        <end position="85"/>
    </location>
</feature>
<feature type="domain" description="Phorbol-ester/DAG-type" evidence="4">
    <location>
        <begin position="81"/>
        <end position="131"/>
    </location>
</feature>
<keyword evidence="6" id="KW-1185">Reference proteome</keyword>
<evidence type="ECO:0000313" key="6">
    <source>
        <dbReference type="Proteomes" id="UP000288216"/>
    </source>
</evidence>
<dbReference type="Gene3D" id="3.30.60.20">
    <property type="match status" value="1"/>
</dbReference>
<dbReference type="PANTHER" id="PTHR22968">
    <property type="entry name" value="PROTEIN KINASE C, MU"/>
    <property type="match status" value="1"/>
</dbReference>
<evidence type="ECO:0000259" key="4">
    <source>
        <dbReference type="PROSITE" id="PS50081"/>
    </source>
</evidence>
<evidence type="ECO:0000256" key="2">
    <source>
        <dbReference type="ARBA" id="ARBA00022833"/>
    </source>
</evidence>
<dbReference type="GO" id="GO:0004674">
    <property type="term" value="F:protein serine/threonine kinase activity"/>
    <property type="evidence" value="ECO:0007669"/>
    <property type="project" value="UniProtKB-KW"/>
</dbReference>
<dbReference type="PRINTS" id="PR00008">
    <property type="entry name" value="DAGPEDOMAIN"/>
</dbReference>
<name>A0A401PKA7_SCYTO</name>
<dbReference type="InterPro" id="IPR020454">
    <property type="entry name" value="DAG/PE-bd"/>
</dbReference>